<dbReference type="Pfam" id="PF00581">
    <property type="entry name" value="Rhodanese"/>
    <property type="match status" value="1"/>
</dbReference>
<evidence type="ECO:0000256" key="3">
    <source>
        <dbReference type="ARBA" id="ARBA00022827"/>
    </source>
</evidence>
<dbReference type="InterPro" id="IPR016156">
    <property type="entry name" value="FAD/NAD-linked_Rdtase_dimer_sf"/>
</dbReference>
<dbReference type="PANTHER" id="PTHR34655">
    <property type="entry name" value="CONSERVED WITHIN P. AEROPHILUM"/>
    <property type="match status" value="1"/>
</dbReference>
<protein>
    <submittedName>
        <fullName evidence="5">FAD-dependent pyridine nucleotide-disulfide oxidoreductase</fullName>
    </submittedName>
</protein>
<dbReference type="InterPro" id="IPR036868">
    <property type="entry name" value="TusA-like_sf"/>
</dbReference>
<dbReference type="Gene3D" id="3.30.390.30">
    <property type="match status" value="1"/>
</dbReference>
<evidence type="ECO:0000313" key="6">
    <source>
        <dbReference type="Proteomes" id="UP000189670"/>
    </source>
</evidence>
<name>A0A1V1P292_9BACT</name>
<dbReference type="SUPFAM" id="SSF64307">
    <property type="entry name" value="SirA-like"/>
    <property type="match status" value="1"/>
</dbReference>
<dbReference type="InterPro" id="IPR004099">
    <property type="entry name" value="Pyr_nucl-diS_OxRdtase_dimer"/>
</dbReference>
<dbReference type="InterPro" id="IPR027396">
    <property type="entry name" value="DsrEFH-like"/>
</dbReference>
<dbReference type="EMBL" id="ATBP01000767">
    <property type="protein sequence ID" value="ETR68999.1"/>
    <property type="molecule type" value="Genomic_DNA"/>
</dbReference>
<feature type="domain" description="Rhodanese" evidence="4">
    <location>
        <begin position="235"/>
        <end position="320"/>
    </location>
</feature>
<dbReference type="PROSITE" id="PS50206">
    <property type="entry name" value="RHODANESE_3"/>
    <property type="match status" value="1"/>
</dbReference>
<dbReference type="Pfam" id="PF13686">
    <property type="entry name" value="DrsE_2"/>
    <property type="match status" value="1"/>
</dbReference>
<comment type="cofactor">
    <cofactor evidence="1">
        <name>FAD</name>
        <dbReference type="ChEBI" id="CHEBI:57692"/>
    </cofactor>
</comment>
<dbReference type="Gene3D" id="3.50.50.60">
    <property type="entry name" value="FAD/NAD(P)-binding domain"/>
    <property type="match status" value="1"/>
</dbReference>
<dbReference type="InterPro" id="IPR001763">
    <property type="entry name" value="Rhodanese-like_dom"/>
</dbReference>
<dbReference type="PANTHER" id="PTHR34655:SF2">
    <property type="entry name" value="PEROXIREDOXIN FAMILY PROTEIN"/>
    <property type="match status" value="1"/>
</dbReference>
<dbReference type="Pfam" id="PF02852">
    <property type="entry name" value="Pyr_redox_dim"/>
    <property type="match status" value="1"/>
</dbReference>
<dbReference type="InterPro" id="IPR036188">
    <property type="entry name" value="FAD/NAD-bd_sf"/>
</dbReference>
<dbReference type="AlphaFoldDB" id="A0A1V1P292"/>
<dbReference type="Proteomes" id="UP000189670">
    <property type="component" value="Unassembled WGS sequence"/>
</dbReference>
<dbReference type="Gene3D" id="3.30.110.40">
    <property type="entry name" value="TusA-like domain"/>
    <property type="match status" value="1"/>
</dbReference>
<dbReference type="InterPro" id="IPR032836">
    <property type="entry name" value="DsrE2-like"/>
</dbReference>
<dbReference type="Pfam" id="PF07992">
    <property type="entry name" value="Pyr_redox_2"/>
    <property type="match status" value="1"/>
</dbReference>
<dbReference type="SUPFAM" id="SSF52821">
    <property type="entry name" value="Rhodanese/Cell cycle control phosphatase"/>
    <property type="match status" value="1"/>
</dbReference>
<gene>
    <name evidence="5" type="ORF">OMM_04224</name>
</gene>
<dbReference type="SUPFAM" id="SSF55424">
    <property type="entry name" value="FAD/NAD-linked reductases, dimerisation (C-terminal) domain"/>
    <property type="match status" value="1"/>
</dbReference>
<dbReference type="Gene3D" id="3.40.1260.10">
    <property type="entry name" value="DsrEFH-like"/>
    <property type="match status" value="1"/>
</dbReference>
<proteinExistence type="predicted"/>
<evidence type="ECO:0000256" key="1">
    <source>
        <dbReference type="ARBA" id="ARBA00001974"/>
    </source>
</evidence>
<sequence>MNSGKIIESDLVILSIGVQCESSLAEGANLRLGMRKSIQVNQYLQTSDPDIYAAGDVAETADPILDKRVIVPLGGPANRQGRVAADHMFLGDKARPYPGTIGTSIVRVFSLAAGITGYSEKRLKSEGIDFKKVIVTAFQHAGYYPGAVPLTLKIIWSPDDGRLLGGQAYGFDGVDKRLDVLSTAIKGRLTVDDLCHLELAYAPPFGSARDVVNIAGFAAQNINDGLMNPTYEIPTDDATQLIDVRPKESAELHPISGAVNIPMTELRHRLNEIDNTKPVVTVCALGKMSYFASRVLKQNGFDIASMIGGINVKDPKPMEPITQTTNGENSMDTSTTIAPLNLDACGLACPGPIMKIKESLNQLKPGQELIVKASDPGFASDFAAFCKANRLEVLNVSKEKGIITGHAKKSSETGQTPGPVQAQSGATLVVFSCELDKVLASFVIANGAAAMGGDVTMFFTFWGLNVLRKDVSQMPVEKDFMDKMFGRMMPKGINALPLSRMHMAGMGTRMMKWRMDSKNLPSLKGLMADAQKAGIRMVACSMSMDAMGIRQDELIDGVEIGGVADFLNACNETKTNLFI</sequence>
<accession>A0A1V1P292</accession>
<dbReference type="Gene3D" id="3.40.250.10">
    <property type="entry name" value="Rhodanese-like domain"/>
    <property type="match status" value="1"/>
</dbReference>
<dbReference type="InterPro" id="IPR036873">
    <property type="entry name" value="Rhodanese-like_dom_sf"/>
</dbReference>
<evidence type="ECO:0000313" key="5">
    <source>
        <dbReference type="EMBL" id="ETR68999.1"/>
    </source>
</evidence>
<evidence type="ECO:0000259" key="4">
    <source>
        <dbReference type="PROSITE" id="PS50206"/>
    </source>
</evidence>
<dbReference type="SUPFAM" id="SSF75169">
    <property type="entry name" value="DsrEFH-like"/>
    <property type="match status" value="1"/>
</dbReference>
<dbReference type="SUPFAM" id="SSF51905">
    <property type="entry name" value="FAD/NAD(P)-binding domain"/>
    <property type="match status" value="1"/>
</dbReference>
<evidence type="ECO:0000256" key="2">
    <source>
        <dbReference type="ARBA" id="ARBA00022630"/>
    </source>
</evidence>
<dbReference type="Pfam" id="PF01206">
    <property type="entry name" value="TusA"/>
    <property type="match status" value="1"/>
</dbReference>
<keyword evidence="2" id="KW-0285">Flavoprotein</keyword>
<dbReference type="SMART" id="SM00450">
    <property type="entry name" value="RHOD"/>
    <property type="match status" value="1"/>
</dbReference>
<dbReference type="PROSITE" id="PS01148">
    <property type="entry name" value="UPF0033"/>
    <property type="match status" value="1"/>
</dbReference>
<keyword evidence="3" id="KW-0274">FAD</keyword>
<dbReference type="GO" id="GO:0016491">
    <property type="term" value="F:oxidoreductase activity"/>
    <property type="evidence" value="ECO:0007669"/>
    <property type="project" value="InterPro"/>
</dbReference>
<reference evidence="6" key="1">
    <citation type="submission" date="2012-11" db="EMBL/GenBank/DDBJ databases">
        <authorList>
            <person name="Lucero-Rivera Y.E."/>
            <person name="Tovar-Ramirez D."/>
        </authorList>
    </citation>
    <scope>NUCLEOTIDE SEQUENCE [LARGE SCALE GENOMIC DNA]</scope>
    <source>
        <strain evidence="6">Araruama</strain>
    </source>
</reference>
<organism evidence="5 6">
    <name type="scientific">Candidatus Magnetoglobus multicellularis str. Araruama</name>
    <dbReference type="NCBI Taxonomy" id="890399"/>
    <lineage>
        <taxon>Bacteria</taxon>
        <taxon>Pseudomonadati</taxon>
        <taxon>Thermodesulfobacteriota</taxon>
        <taxon>Desulfobacteria</taxon>
        <taxon>Desulfobacterales</taxon>
        <taxon>Desulfobacteraceae</taxon>
        <taxon>Candidatus Magnetoglobus</taxon>
    </lineage>
</organism>
<dbReference type="InterPro" id="IPR023753">
    <property type="entry name" value="FAD/NAD-binding_dom"/>
</dbReference>
<comment type="caution">
    <text evidence="5">The sequence shown here is derived from an EMBL/GenBank/DDBJ whole genome shotgun (WGS) entry which is preliminary data.</text>
</comment>
<dbReference type="InterPro" id="IPR001455">
    <property type="entry name" value="TusA-like"/>
</dbReference>